<proteinExistence type="predicted"/>
<dbReference type="EMBL" id="GBRH01241191">
    <property type="protein sequence ID" value="JAD56704.1"/>
    <property type="molecule type" value="Transcribed_RNA"/>
</dbReference>
<organism evidence="1">
    <name type="scientific">Arundo donax</name>
    <name type="common">Giant reed</name>
    <name type="synonym">Donax arundinaceus</name>
    <dbReference type="NCBI Taxonomy" id="35708"/>
    <lineage>
        <taxon>Eukaryota</taxon>
        <taxon>Viridiplantae</taxon>
        <taxon>Streptophyta</taxon>
        <taxon>Embryophyta</taxon>
        <taxon>Tracheophyta</taxon>
        <taxon>Spermatophyta</taxon>
        <taxon>Magnoliopsida</taxon>
        <taxon>Liliopsida</taxon>
        <taxon>Poales</taxon>
        <taxon>Poaceae</taxon>
        <taxon>PACMAD clade</taxon>
        <taxon>Arundinoideae</taxon>
        <taxon>Arundineae</taxon>
        <taxon>Arundo</taxon>
    </lineage>
</organism>
<sequence>MYAQPTIFDRTTHTLPRNETVTTVGTFLPFPKKSSPSLINSFEDPLGKIQSHHMIDGSCRQNHPYHNESAGLIHQ</sequence>
<evidence type="ECO:0000313" key="1">
    <source>
        <dbReference type="EMBL" id="JAD56704.1"/>
    </source>
</evidence>
<name>A0A0A9AY95_ARUDO</name>
<accession>A0A0A9AY95</accession>
<dbReference type="AlphaFoldDB" id="A0A0A9AY95"/>
<reference evidence="1" key="2">
    <citation type="journal article" date="2015" name="Data Brief">
        <title>Shoot transcriptome of the giant reed, Arundo donax.</title>
        <authorList>
            <person name="Barrero R.A."/>
            <person name="Guerrero F.D."/>
            <person name="Moolhuijzen P."/>
            <person name="Goolsby J.A."/>
            <person name="Tidwell J."/>
            <person name="Bellgard S.E."/>
            <person name="Bellgard M.I."/>
        </authorList>
    </citation>
    <scope>NUCLEOTIDE SEQUENCE</scope>
    <source>
        <tissue evidence="1">Shoot tissue taken approximately 20 cm above the soil surface</tissue>
    </source>
</reference>
<protein>
    <submittedName>
        <fullName evidence="1">Uncharacterized protein</fullName>
    </submittedName>
</protein>
<reference evidence="1" key="1">
    <citation type="submission" date="2014-09" db="EMBL/GenBank/DDBJ databases">
        <authorList>
            <person name="Magalhaes I.L.F."/>
            <person name="Oliveira U."/>
            <person name="Santos F.R."/>
            <person name="Vidigal T.H.D.A."/>
            <person name="Brescovit A.D."/>
            <person name="Santos A.J."/>
        </authorList>
    </citation>
    <scope>NUCLEOTIDE SEQUENCE</scope>
    <source>
        <tissue evidence="1">Shoot tissue taken approximately 20 cm above the soil surface</tissue>
    </source>
</reference>